<feature type="transmembrane region" description="Helical" evidence="2">
    <location>
        <begin position="418"/>
        <end position="443"/>
    </location>
</feature>
<evidence type="ECO:0000313" key="3">
    <source>
        <dbReference type="EMBL" id="GAW25977.1"/>
    </source>
</evidence>
<keyword evidence="2" id="KW-0812">Transmembrane</keyword>
<proteinExistence type="predicted"/>
<reference evidence="3" key="1">
    <citation type="submission" date="2016-03" db="EMBL/GenBank/DDBJ databases">
        <title>Draft genome sequence of Rosellinia necatrix.</title>
        <authorList>
            <person name="Kanematsu S."/>
        </authorList>
    </citation>
    <scope>NUCLEOTIDE SEQUENCE [LARGE SCALE GENOMIC DNA]</scope>
    <source>
        <strain evidence="3">W97</strain>
    </source>
</reference>
<name>A0A1S8A7A8_ROSNE</name>
<keyword evidence="2" id="KW-0472">Membrane</keyword>
<feature type="transmembrane region" description="Helical" evidence="2">
    <location>
        <begin position="463"/>
        <end position="491"/>
    </location>
</feature>
<dbReference type="PANTHER" id="PTHR43300">
    <property type="entry name" value="ACETYLTRANSFERASE"/>
    <property type="match status" value="1"/>
</dbReference>
<dbReference type="EMBL" id="DF977462">
    <property type="protein sequence ID" value="GAW25977.1"/>
    <property type="molecule type" value="Genomic_DNA"/>
</dbReference>
<dbReference type="STRING" id="77044.A0A1S8A7A8"/>
<evidence type="ECO:0000256" key="1">
    <source>
        <dbReference type="SAM" id="MobiDB-lite"/>
    </source>
</evidence>
<feature type="compositionally biased region" description="Basic and acidic residues" evidence="1">
    <location>
        <begin position="336"/>
        <end position="350"/>
    </location>
</feature>
<dbReference type="OMA" id="ANDMTER"/>
<keyword evidence="2" id="KW-1133">Transmembrane helix</keyword>
<evidence type="ECO:0000256" key="2">
    <source>
        <dbReference type="SAM" id="Phobius"/>
    </source>
</evidence>
<protein>
    <submittedName>
        <fullName evidence="3">Putative peroxisomal-coenzyme a synthetase protein</fullName>
    </submittedName>
</protein>
<dbReference type="SUPFAM" id="SSF51161">
    <property type="entry name" value="Trimeric LpxA-like enzymes"/>
    <property type="match status" value="3"/>
</dbReference>
<gene>
    <name evidence="3" type="ORF">SAMD00023353_1701020</name>
</gene>
<evidence type="ECO:0000313" key="4">
    <source>
        <dbReference type="Proteomes" id="UP000054516"/>
    </source>
</evidence>
<feature type="transmembrane region" description="Helical" evidence="2">
    <location>
        <begin position="135"/>
        <end position="160"/>
    </location>
</feature>
<sequence length="658" mass="71223">MAGERNTVMYLGKITIGRDASVGVGSVVAAGSTVPAGACIGARSSSWELRDAREANRDASATRAPAPHWAAAALGVVPLQALARLAYQAPWLLGLTGLVLPEAAPLRSELVTVLRWFSEGERVGWYYLARSLRTFFGPFFLFAFVVLVRVLVAAACGGPLRPSAAAGRRAVDRWRMALMSALMPNAALFELTHLFGQHYEATSVAIRLLGGRAGRRIYWPGTGPSIGDYELIDVGNDVVFGSRSHFVTSDGIGSDYITIKDGAMIADRVVAYPGVTVGEGATLGSGCLTKRRKAYEPNGVYVGSKGGDSVFLGCRSDNQKGSAADATNVGRASKHVPRDRVLQSDSRYHSSDSIATISGAPGQDIEKGYNGPVVTTITSGLLEGETTSSESGDDTTSPFGRAFYQHKAPYFVWRQWMIFLYSSFTIVFTSVYWSAASLSSIQIVADVFEDTLWLGNGRWYDPFILFSLCAALLSAFLALQSIFAIGVVIAAKWILLGRRQPGNYDWDKSSYCQRWQLFLAIERIRRTCFAGHGVLGLLTGTAYMSWYFRALGAKIGRDCALFVSGEPSLLFTEPDLLVMGDRVVVDDASLVGHINTRGKFDLNNLYVGDRCVLRTNTRLLSGARMENDSCLLENTLIMGGDVVEEGATMQGWPASRVS</sequence>
<accession>A0A1S8A7A8</accession>
<dbReference type="InterPro" id="IPR050179">
    <property type="entry name" value="Trans_hexapeptide_repeat"/>
</dbReference>
<dbReference type="Proteomes" id="UP000054516">
    <property type="component" value="Unassembled WGS sequence"/>
</dbReference>
<dbReference type="InterPro" id="IPR011004">
    <property type="entry name" value="Trimer_LpxA-like_sf"/>
</dbReference>
<feature type="region of interest" description="Disordered" evidence="1">
    <location>
        <begin position="320"/>
        <end position="369"/>
    </location>
</feature>
<dbReference type="Gene3D" id="2.160.10.10">
    <property type="entry name" value="Hexapeptide repeat proteins"/>
    <property type="match status" value="1"/>
</dbReference>
<dbReference type="OrthoDB" id="3633556at2759"/>
<keyword evidence="4" id="KW-1185">Reference proteome</keyword>
<organism evidence="3">
    <name type="scientific">Rosellinia necatrix</name>
    <name type="common">White root-rot fungus</name>
    <dbReference type="NCBI Taxonomy" id="77044"/>
    <lineage>
        <taxon>Eukaryota</taxon>
        <taxon>Fungi</taxon>
        <taxon>Dikarya</taxon>
        <taxon>Ascomycota</taxon>
        <taxon>Pezizomycotina</taxon>
        <taxon>Sordariomycetes</taxon>
        <taxon>Xylariomycetidae</taxon>
        <taxon>Xylariales</taxon>
        <taxon>Xylariaceae</taxon>
        <taxon>Rosellinia</taxon>
    </lineage>
</organism>
<dbReference type="AlphaFoldDB" id="A0A1S8A7A8"/>